<evidence type="ECO:0000313" key="4">
    <source>
        <dbReference type="Proteomes" id="UP000664940"/>
    </source>
</evidence>
<proteinExistence type="inferred from homology"/>
<dbReference type="Pfam" id="PF00078">
    <property type="entry name" value="RVT_1"/>
    <property type="match status" value="1"/>
</dbReference>
<dbReference type="EMBL" id="JABVXQ010000015">
    <property type="protein sequence ID" value="KAF6074900.1"/>
    <property type="molecule type" value="Genomic_DNA"/>
</dbReference>
<protein>
    <recommendedName>
        <fullName evidence="2">Reverse transcriptase domain-containing protein</fullName>
    </recommendedName>
</protein>
<name>A0A833YKK0_9CHIR</name>
<feature type="domain" description="Reverse transcriptase" evidence="2">
    <location>
        <begin position="46"/>
        <end position="140"/>
    </location>
</feature>
<sequence>MGPHLPRPMMAAGWERVPACPESAGRQQSSHYPPPVVPNPHTLLSQLPPTAMWFTCLDLKDAISCIPVAASSQPIFAFEWKDPHTAVKTQLTWTRLPQEFKNSPTLFGEALAGNLKPLAKGGMDLTILQHMDNLFLVASPRNGAGRECTCC</sequence>
<evidence type="ECO:0000313" key="3">
    <source>
        <dbReference type="EMBL" id="KAF6074900.1"/>
    </source>
</evidence>
<organism evidence="3 4">
    <name type="scientific">Phyllostomus discolor</name>
    <name type="common">pale spear-nosed bat</name>
    <dbReference type="NCBI Taxonomy" id="89673"/>
    <lineage>
        <taxon>Eukaryota</taxon>
        <taxon>Metazoa</taxon>
        <taxon>Chordata</taxon>
        <taxon>Craniata</taxon>
        <taxon>Vertebrata</taxon>
        <taxon>Euteleostomi</taxon>
        <taxon>Mammalia</taxon>
        <taxon>Eutheria</taxon>
        <taxon>Laurasiatheria</taxon>
        <taxon>Chiroptera</taxon>
        <taxon>Yangochiroptera</taxon>
        <taxon>Phyllostomidae</taxon>
        <taxon>Phyllostominae</taxon>
        <taxon>Phyllostomus</taxon>
    </lineage>
</organism>
<evidence type="ECO:0000259" key="2">
    <source>
        <dbReference type="Pfam" id="PF00078"/>
    </source>
</evidence>
<dbReference type="PANTHER" id="PTHR33064">
    <property type="entry name" value="POL PROTEIN"/>
    <property type="match status" value="1"/>
</dbReference>
<evidence type="ECO:0000256" key="1">
    <source>
        <dbReference type="ARBA" id="ARBA00010879"/>
    </source>
</evidence>
<dbReference type="AlphaFoldDB" id="A0A833YKK0"/>
<dbReference type="Gene3D" id="3.30.70.270">
    <property type="match status" value="1"/>
</dbReference>
<accession>A0A833YKK0</accession>
<comment type="similarity">
    <text evidence="1">Belongs to the beta type-B retroviral polymerase family. HERV class-II K(HML-2) pol subfamily.</text>
</comment>
<dbReference type="Proteomes" id="UP000664940">
    <property type="component" value="Unassembled WGS sequence"/>
</dbReference>
<dbReference type="InterPro" id="IPR043128">
    <property type="entry name" value="Rev_trsase/Diguanyl_cyclase"/>
</dbReference>
<dbReference type="PANTHER" id="PTHR33064:SF38">
    <property type="entry name" value="LRRGT00076-LIKE"/>
    <property type="match status" value="1"/>
</dbReference>
<reference evidence="3 4" key="1">
    <citation type="journal article" date="2020" name="Nature">
        <title>Six reference-quality genomes reveal evolution of bat adaptations.</title>
        <authorList>
            <person name="Jebb D."/>
            <person name="Huang Z."/>
            <person name="Pippel M."/>
            <person name="Hughes G.M."/>
            <person name="Lavrichenko K."/>
            <person name="Devanna P."/>
            <person name="Winkler S."/>
            <person name="Jermiin L.S."/>
            <person name="Skirmuntt E.C."/>
            <person name="Katzourakis A."/>
            <person name="Burkitt-Gray L."/>
            <person name="Ray D.A."/>
            <person name="Sullivan K.A.M."/>
            <person name="Roscito J.G."/>
            <person name="Kirilenko B.M."/>
            <person name="Davalos L.M."/>
            <person name="Corthals A.P."/>
            <person name="Power M.L."/>
            <person name="Jones G."/>
            <person name="Ransome R.D."/>
            <person name="Dechmann D.K.N."/>
            <person name="Locatelli A.G."/>
            <person name="Puechmaille S.J."/>
            <person name="Fedrigo O."/>
            <person name="Jarvis E.D."/>
            <person name="Hiller M."/>
            <person name="Vernes S.C."/>
            <person name="Myers E.W."/>
            <person name="Teeling E.C."/>
        </authorList>
    </citation>
    <scope>NUCLEOTIDE SEQUENCE [LARGE SCALE GENOMIC DNA]</scope>
    <source>
        <strain evidence="3">Bat1K_MPI-CBG_1</strain>
    </source>
</reference>
<gene>
    <name evidence="3" type="ORF">HJG60_009311</name>
</gene>
<comment type="caution">
    <text evidence="3">The sequence shown here is derived from an EMBL/GenBank/DDBJ whole genome shotgun (WGS) entry which is preliminary data.</text>
</comment>
<dbReference type="InterPro" id="IPR051320">
    <property type="entry name" value="Viral_Replic_Matur_Polypro"/>
</dbReference>
<dbReference type="InterPro" id="IPR000477">
    <property type="entry name" value="RT_dom"/>
</dbReference>
<dbReference type="InterPro" id="IPR043502">
    <property type="entry name" value="DNA/RNA_pol_sf"/>
</dbReference>
<dbReference type="SUPFAM" id="SSF56672">
    <property type="entry name" value="DNA/RNA polymerases"/>
    <property type="match status" value="1"/>
</dbReference>